<proteinExistence type="predicted"/>
<dbReference type="Pfam" id="PF25231">
    <property type="entry name" value="DUF7847"/>
    <property type="match status" value="1"/>
</dbReference>
<feature type="transmembrane region" description="Helical" evidence="2">
    <location>
        <begin position="151"/>
        <end position="172"/>
    </location>
</feature>
<dbReference type="EMBL" id="JAUSSY010000002">
    <property type="protein sequence ID" value="MDQ0117563.1"/>
    <property type="molecule type" value="Genomic_DNA"/>
</dbReference>
<gene>
    <name evidence="4" type="ORF">J2T22_000733</name>
</gene>
<name>A0ABT9UF04_9MICC</name>
<reference evidence="4 5" key="1">
    <citation type="submission" date="2023-07" db="EMBL/GenBank/DDBJ databases">
        <title>Sorghum-associated microbial communities from plants grown in Nebraska, USA.</title>
        <authorList>
            <person name="Schachtman D."/>
        </authorList>
    </citation>
    <scope>NUCLEOTIDE SEQUENCE [LARGE SCALE GENOMIC DNA]</scope>
    <source>
        <strain evidence="4 5">DS994</strain>
    </source>
</reference>
<protein>
    <recommendedName>
        <fullName evidence="3">DUF7847 domain-containing protein</fullName>
    </recommendedName>
</protein>
<comment type="caution">
    <text evidence="4">The sequence shown here is derived from an EMBL/GenBank/DDBJ whole genome shotgun (WGS) entry which is preliminary data.</text>
</comment>
<evidence type="ECO:0000313" key="4">
    <source>
        <dbReference type="EMBL" id="MDQ0117563.1"/>
    </source>
</evidence>
<evidence type="ECO:0000313" key="5">
    <source>
        <dbReference type="Proteomes" id="UP001226389"/>
    </source>
</evidence>
<keyword evidence="2" id="KW-0472">Membrane</keyword>
<keyword evidence="2" id="KW-1133">Transmembrane helix</keyword>
<dbReference type="Proteomes" id="UP001226389">
    <property type="component" value="Unassembled WGS sequence"/>
</dbReference>
<organism evidence="4 5">
    <name type="scientific">Pseudarthrobacter defluvii</name>
    <dbReference type="NCBI Taxonomy" id="410837"/>
    <lineage>
        <taxon>Bacteria</taxon>
        <taxon>Bacillati</taxon>
        <taxon>Actinomycetota</taxon>
        <taxon>Actinomycetes</taxon>
        <taxon>Micrococcales</taxon>
        <taxon>Micrococcaceae</taxon>
        <taxon>Pseudarthrobacter</taxon>
    </lineage>
</organism>
<keyword evidence="2" id="KW-0812">Transmembrane</keyword>
<feature type="transmembrane region" description="Helical" evidence="2">
    <location>
        <begin position="249"/>
        <end position="282"/>
    </location>
</feature>
<feature type="transmembrane region" description="Helical" evidence="2">
    <location>
        <begin position="21"/>
        <end position="42"/>
    </location>
</feature>
<sequence>MFGEILDGSFQGIRRNAKAMLGAGILAQSLSAILAAVLTGVVATSSGSIESWARTASRADVASLGIGLMVTFAFLSILSVFMSVVLQGAMVVPVARSVLNRPTGFRRMLSLVRPRIGALIRLAAVLVAAAVAAMALFFAVIVLLFSNVRGAGALLVIPLMMGFAVLFLWVAIKLMVAPAAVVIEELGALAGLRRSWTLTRANWWRILGITLVVGILVAVITQVVLIPASMLPTVLSGVVSPHGGSGQDATLTVTISIITAVVGALVGAVGYAFQTSVMALLYMDLRMRKDGLDIVLLRDLETGADPDGIPGRNAGTGSTPYPGYGTAPGSWPYGR</sequence>
<dbReference type="RefSeq" id="WP_307488444.1">
    <property type="nucleotide sequence ID" value="NZ_JAUSSY010000002.1"/>
</dbReference>
<dbReference type="InterPro" id="IPR057169">
    <property type="entry name" value="DUF7847"/>
</dbReference>
<accession>A0ABT9UF04</accession>
<evidence type="ECO:0000256" key="1">
    <source>
        <dbReference type="SAM" id="MobiDB-lite"/>
    </source>
</evidence>
<feature type="region of interest" description="Disordered" evidence="1">
    <location>
        <begin position="307"/>
        <end position="335"/>
    </location>
</feature>
<feature type="transmembrane region" description="Helical" evidence="2">
    <location>
        <begin position="62"/>
        <end position="95"/>
    </location>
</feature>
<keyword evidence="5" id="KW-1185">Reference proteome</keyword>
<evidence type="ECO:0000256" key="2">
    <source>
        <dbReference type="SAM" id="Phobius"/>
    </source>
</evidence>
<feature type="compositionally biased region" description="Low complexity" evidence="1">
    <location>
        <begin position="315"/>
        <end position="335"/>
    </location>
</feature>
<feature type="domain" description="DUF7847" evidence="3">
    <location>
        <begin position="32"/>
        <end position="276"/>
    </location>
</feature>
<feature type="transmembrane region" description="Helical" evidence="2">
    <location>
        <begin position="203"/>
        <end position="229"/>
    </location>
</feature>
<feature type="transmembrane region" description="Helical" evidence="2">
    <location>
        <begin position="116"/>
        <end position="145"/>
    </location>
</feature>
<evidence type="ECO:0000259" key="3">
    <source>
        <dbReference type="Pfam" id="PF25231"/>
    </source>
</evidence>